<dbReference type="Proteomes" id="UP000002710">
    <property type="component" value="Chromosome"/>
</dbReference>
<dbReference type="GO" id="GO:0005524">
    <property type="term" value="F:ATP binding"/>
    <property type="evidence" value="ECO:0007669"/>
    <property type="project" value="UniProtKB-KW"/>
</dbReference>
<dbReference type="InterPro" id="IPR009057">
    <property type="entry name" value="Homeodomain-like_sf"/>
</dbReference>
<dbReference type="InterPro" id="IPR002078">
    <property type="entry name" value="Sigma_54_int"/>
</dbReference>
<evidence type="ECO:0000313" key="9">
    <source>
        <dbReference type="Proteomes" id="UP000002710"/>
    </source>
</evidence>
<feature type="domain" description="Sigma-54 factor interaction" evidence="7">
    <location>
        <begin position="14"/>
        <end position="244"/>
    </location>
</feature>
<dbReference type="PROSITE" id="PS00688">
    <property type="entry name" value="SIGMA54_INTERACT_3"/>
    <property type="match status" value="1"/>
</dbReference>
<dbReference type="KEGG" id="dde:Dde_3227"/>
<accession>Q30WC5</accession>
<evidence type="ECO:0000256" key="4">
    <source>
        <dbReference type="ARBA" id="ARBA00023125"/>
    </source>
</evidence>
<dbReference type="STRING" id="207559.Dde_3227"/>
<dbReference type="Gene3D" id="1.10.8.60">
    <property type="match status" value="1"/>
</dbReference>
<evidence type="ECO:0000256" key="2">
    <source>
        <dbReference type="ARBA" id="ARBA00022840"/>
    </source>
</evidence>
<dbReference type="GO" id="GO:0006355">
    <property type="term" value="P:regulation of DNA-templated transcription"/>
    <property type="evidence" value="ECO:0007669"/>
    <property type="project" value="InterPro"/>
</dbReference>
<dbReference type="PROSITE" id="PS00676">
    <property type="entry name" value="SIGMA54_INTERACT_2"/>
    <property type="match status" value="1"/>
</dbReference>
<evidence type="ECO:0000256" key="3">
    <source>
        <dbReference type="ARBA" id="ARBA00023015"/>
    </source>
</evidence>
<reference evidence="8 9" key="1">
    <citation type="journal article" date="2011" name="J. Bacteriol.">
        <title>Complete genome sequence and updated annotation of Desulfovibrio alaskensis G20.</title>
        <authorList>
            <person name="Hauser L.J."/>
            <person name="Land M.L."/>
            <person name="Brown S.D."/>
            <person name="Larimer F."/>
            <person name="Keller K.L."/>
            <person name="Rapp-Giles B.J."/>
            <person name="Price M.N."/>
            <person name="Lin M."/>
            <person name="Bruce D.C."/>
            <person name="Detter J.C."/>
            <person name="Tapia R."/>
            <person name="Han C.S."/>
            <person name="Goodwin L.A."/>
            <person name="Cheng J.F."/>
            <person name="Pitluck S."/>
            <person name="Copeland A."/>
            <person name="Lucas S."/>
            <person name="Nolan M."/>
            <person name="Lapidus A.L."/>
            <person name="Palumbo A.V."/>
            <person name="Wall J.D."/>
        </authorList>
    </citation>
    <scope>NUCLEOTIDE SEQUENCE [LARGE SCALE GENOMIC DNA]</scope>
    <source>
        <strain evidence="9">ATCC BAA 1058 / DSM 17464 / G20</strain>
    </source>
</reference>
<dbReference type="SUPFAM" id="SSF46689">
    <property type="entry name" value="Homeodomain-like"/>
    <property type="match status" value="1"/>
</dbReference>
<name>Q30WC5_OLEA2</name>
<keyword evidence="9" id="KW-1185">Reference proteome</keyword>
<dbReference type="InterPro" id="IPR058031">
    <property type="entry name" value="AAA_lid_NorR"/>
</dbReference>
<keyword evidence="1" id="KW-0547">Nucleotide-binding</keyword>
<dbReference type="Pfam" id="PF25601">
    <property type="entry name" value="AAA_lid_14"/>
    <property type="match status" value="1"/>
</dbReference>
<dbReference type="Pfam" id="PF02954">
    <property type="entry name" value="HTH_8"/>
    <property type="match status" value="1"/>
</dbReference>
<dbReference type="PROSITE" id="PS50045">
    <property type="entry name" value="SIGMA54_INTERACT_4"/>
    <property type="match status" value="1"/>
</dbReference>
<proteinExistence type="predicted"/>
<dbReference type="FunFam" id="3.40.50.300:FF:000006">
    <property type="entry name" value="DNA-binding transcriptional regulator NtrC"/>
    <property type="match status" value="1"/>
</dbReference>
<sequence length="362" mass="40199">MSRRTQPHAAHVEALGSSDVFLAFQEHVSRAAKVERPVLLLGERGTGKELAATRLHYLSSRWQGPLVTLNCAAISPALMESELFGHESGAFTGAERQRRGRFEQAHGGTLFLDEIGNMPPAMQEKILRVVEYGVFERVGGSHAVETDVRIVAATNVDLARMADAGRFKRDLLDRLAFEVLTLPPLRERGEDIMLLARRFAASMAAELGRPETPRFTPHAEAALKNHSWPGNVRELKNTVERAVFHSDGALIDTIETDPFVSPWRQGLAAPYPEHHGTENPDPPSQRPQAPCPQGDTAPFPSSVPDLSIPLQRAAHALEQEYLRAALERTRHNQRQAAELLGLTYHQFRGLFRKHKQDIVADP</sequence>
<evidence type="ECO:0000313" key="8">
    <source>
        <dbReference type="EMBL" id="ABB40021.1"/>
    </source>
</evidence>
<dbReference type="InterPro" id="IPR002197">
    <property type="entry name" value="HTH_Fis"/>
</dbReference>
<dbReference type="SMART" id="SM00382">
    <property type="entry name" value="AAA"/>
    <property type="match status" value="1"/>
</dbReference>
<dbReference type="PANTHER" id="PTHR32071">
    <property type="entry name" value="TRANSCRIPTIONAL REGULATORY PROTEIN"/>
    <property type="match status" value="1"/>
</dbReference>
<dbReference type="RefSeq" id="WP_011368972.1">
    <property type="nucleotide sequence ID" value="NC_007519.1"/>
</dbReference>
<evidence type="ECO:0000256" key="6">
    <source>
        <dbReference type="SAM" id="MobiDB-lite"/>
    </source>
</evidence>
<keyword evidence="4" id="KW-0238">DNA-binding</keyword>
<evidence type="ECO:0000256" key="5">
    <source>
        <dbReference type="ARBA" id="ARBA00023163"/>
    </source>
</evidence>
<dbReference type="InterPro" id="IPR003593">
    <property type="entry name" value="AAA+_ATPase"/>
</dbReference>
<dbReference type="NCBIfam" id="TIGR02974">
    <property type="entry name" value="phageshock_pspF"/>
    <property type="match status" value="1"/>
</dbReference>
<dbReference type="PANTHER" id="PTHR32071:SF38">
    <property type="entry name" value="PSP OPERON TRANSCRIPTIONAL ACTIVATOR"/>
    <property type="match status" value="1"/>
</dbReference>
<dbReference type="HOGENOM" id="CLU_000445_0_7_7"/>
<gene>
    <name evidence="8" type="ordered locus">Dde_3227</name>
</gene>
<keyword evidence="5" id="KW-0804">Transcription</keyword>
<organism evidence="8 9">
    <name type="scientific">Oleidesulfovibrio alaskensis (strain ATCC BAA-1058 / DSM 17464 / G20)</name>
    <name type="common">Desulfovibrio alaskensis</name>
    <dbReference type="NCBI Taxonomy" id="207559"/>
    <lineage>
        <taxon>Bacteria</taxon>
        <taxon>Pseudomonadati</taxon>
        <taxon>Thermodesulfobacteriota</taxon>
        <taxon>Desulfovibrionia</taxon>
        <taxon>Desulfovibrionales</taxon>
        <taxon>Desulfovibrionaceae</taxon>
        <taxon>Oleidesulfovibrio</taxon>
    </lineage>
</organism>
<dbReference type="InterPro" id="IPR025943">
    <property type="entry name" value="Sigma_54_int_dom_ATP-bd_2"/>
</dbReference>
<dbReference type="SUPFAM" id="SSF52540">
    <property type="entry name" value="P-loop containing nucleoside triphosphate hydrolases"/>
    <property type="match status" value="1"/>
</dbReference>
<dbReference type="eggNOG" id="COG2204">
    <property type="taxonomic scope" value="Bacteria"/>
</dbReference>
<evidence type="ECO:0000256" key="1">
    <source>
        <dbReference type="ARBA" id="ARBA00022741"/>
    </source>
</evidence>
<keyword evidence="3" id="KW-0805">Transcription regulation</keyword>
<dbReference type="InterPro" id="IPR014317">
    <property type="entry name" value="Transcription_activator_PspF"/>
</dbReference>
<dbReference type="EMBL" id="CP000112">
    <property type="protein sequence ID" value="ABB40021.1"/>
    <property type="molecule type" value="Genomic_DNA"/>
</dbReference>
<evidence type="ECO:0000259" key="7">
    <source>
        <dbReference type="PROSITE" id="PS50045"/>
    </source>
</evidence>
<dbReference type="CDD" id="cd00009">
    <property type="entry name" value="AAA"/>
    <property type="match status" value="1"/>
</dbReference>
<dbReference type="InterPro" id="IPR027417">
    <property type="entry name" value="P-loop_NTPase"/>
</dbReference>
<dbReference type="Gene3D" id="1.10.10.60">
    <property type="entry name" value="Homeodomain-like"/>
    <property type="match status" value="1"/>
</dbReference>
<dbReference type="Gene3D" id="3.40.50.300">
    <property type="entry name" value="P-loop containing nucleotide triphosphate hydrolases"/>
    <property type="match status" value="1"/>
</dbReference>
<dbReference type="InterPro" id="IPR025944">
    <property type="entry name" value="Sigma_54_int_dom_CS"/>
</dbReference>
<keyword evidence="2" id="KW-0067">ATP-binding</keyword>
<dbReference type="Pfam" id="PF00158">
    <property type="entry name" value="Sigma54_activat"/>
    <property type="match status" value="1"/>
</dbReference>
<dbReference type="AlphaFoldDB" id="Q30WC5"/>
<protein>
    <submittedName>
        <fullName evidence="8">Sigma54 specific transcriptional activator, PspF, Fis family</fullName>
    </submittedName>
</protein>
<dbReference type="GO" id="GO:0043565">
    <property type="term" value="F:sequence-specific DNA binding"/>
    <property type="evidence" value="ECO:0007669"/>
    <property type="project" value="InterPro"/>
</dbReference>
<feature type="region of interest" description="Disordered" evidence="6">
    <location>
        <begin position="265"/>
        <end position="305"/>
    </location>
</feature>